<evidence type="ECO:0000256" key="1">
    <source>
        <dbReference type="SAM" id="MobiDB-lite"/>
    </source>
</evidence>
<feature type="compositionally biased region" description="Polar residues" evidence="1">
    <location>
        <begin position="84"/>
        <end position="103"/>
    </location>
</feature>
<protein>
    <recommendedName>
        <fullName evidence="5">Lipoprotein</fullName>
    </recommendedName>
</protein>
<accession>A0A109JSM2</accession>
<dbReference type="Proteomes" id="UP000057737">
    <property type="component" value="Unassembled WGS sequence"/>
</dbReference>
<name>A0A109JSM2_9BRAD</name>
<keyword evidence="2" id="KW-0732">Signal</keyword>
<dbReference type="RefSeq" id="WP_066508072.1">
    <property type="nucleotide sequence ID" value="NZ_LNCU01000072.1"/>
</dbReference>
<evidence type="ECO:0008006" key="5">
    <source>
        <dbReference type="Google" id="ProtNLM"/>
    </source>
</evidence>
<reference evidence="3 4" key="1">
    <citation type="submission" date="2015-11" db="EMBL/GenBank/DDBJ databases">
        <title>Draft Genome Sequence of the Strain BR 10303 (Bradyrhizobium sp.) isolated from nodules of Centrolobium paraense.</title>
        <authorList>
            <person name="Zelli J.E."/>
            <person name="Simoes-Araujo J.L."/>
            <person name="Barauna A.C."/>
            <person name="Silva K."/>
        </authorList>
    </citation>
    <scope>NUCLEOTIDE SEQUENCE [LARGE SCALE GENOMIC DNA]</scope>
    <source>
        <strain evidence="3 4">BR 10303</strain>
    </source>
</reference>
<comment type="caution">
    <text evidence="3">The sequence shown here is derived from an EMBL/GenBank/DDBJ whole genome shotgun (WGS) entry which is preliminary data.</text>
</comment>
<dbReference type="OrthoDB" id="8245029at2"/>
<sequence length="103" mass="10571">MPIDRMMRGLAAAVLLASTAVLSGCSSTVADMPGIGVPADAPARPKDANGYLPVHDLPPDRSEETMKPADQAKLEAELIAARNRQASEAAQNNGTTSSNAAGK</sequence>
<keyword evidence="4" id="KW-1185">Reference proteome</keyword>
<feature type="chain" id="PRO_5007137158" description="Lipoprotein" evidence="2">
    <location>
        <begin position="24"/>
        <end position="103"/>
    </location>
</feature>
<dbReference type="AlphaFoldDB" id="A0A109JSM2"/>
<gene>
    <name evidence="3" type="ORF">AS156_00585</name>
</gene>
<dbReference type="EMBL" id="LNCU01000072">
    <property type="protein sequence ID" value="KWV54264.1"/>
    <property type="molecule type" value="Genomic_DNA"/>
</dbReference>
<evidence type="ECO:0000313" key="4">
    <source>
        <dbReference type="Proteomes" id="UP000057737"/>
    </source>
</evidence>
<organism evidence="3 4">
    <name type="scientific">Bradyrhizobium macuxiense</name>
    <dbReference type="NCBI Taxonomy" id="1755647"/>
    <lineage>
        <taxon>Bacteria</taxon>
        <taxon>Pseudomonadati</taxon>
        <taxon>Pseudomonadota</taxon>
        <taxon>Alphaproteobacteria</taxon>
        <taxon>Hyphomicrobiales</taxon>
        <taxon>Nitrobacteraceae</taxon>
        <taxon>Bradyrhizobium</taxon>
    </lineage>
</organism>
<feature type="region of interest" description="Disordered" evidence="1">
    <location>
        <begin position="38"/>
        <end position="103"/>
    </location>
</feature>
<feature type="compositionally biased region" description="Basic and acidic residues" evidence="1">
    <location>
        <begin position="57"/>
        <end position="76"/>
    </location>
</feature>
<evidence type="ECO:0000256" key="2">
    <source>
        <dbReference type="SAM" id="SignalP"/>
    </source>
</evidence>
<feature type="signal peptide" evidence="2">
    <location>
        <begin position="1"/>
        <end position="23"/>
    </location>
</feature>
<proteinExistence type="predicted"/>
<dbReference type="PROSITE" id="PS51257">
    <property type="entry name" value="PROKAR_LIPOPROTEIN"/>
    <property type="match status" value="1"/>
</dbReference>
<evidence type="ECO:0000313" key="3">
    <source>
        <dbReference type="EMBL" id="KWV54264.1"/>
    </source>
</evidence>